<evidence type="ECO:0000313" key="3">
    <source>
        <dbReference type="EMBL" id="STU70587.1"/>
    </source>
</evidence>
<dbReference type="PANTHER" id="PTHR35146">
    <property type="entry name" value="UPF0178 PROTEIN YAII"/>
    <property type="match status" value="1"/>
</dbReference>
<dbReference type="Proteomes" id="UP000254387">
    <property type="component" value="Unassembled WGS sequence"/>
</dbReference>
<comment type="similarity">
    <text evidence="1">Belongs to the UPF0178 family.</text>
</comment>
<reference evidence="5 6" key="1">
    <citation type="submission" date="2018-06" db="EMBL/GenBank/DDBJ databases">
        <authorList>
            <consortium name="Pathogen Informatics"/>
            <person name="Doyle S."/>
        </authorList>
    </citation>
    <scope>NUCLEOTIDE SEQUENCE [LARGE SCALE GENOMIC DNA]</scope>
    <source>
        <strain evidence="3 6">NCTC204</strain>
        <strain evidence="4 5">NCTC5053</strain>
    </source>
</reference>
<dbReference type="AlphaFoldDB" id="A0A378ATC4"/>
<organism evidence="4 5">
    <name type="scientific">Klebsiella pneumoniae</name>
    <dbReference type="NCBI Taxonomy" id="573"/>
    <lineage>
        <taxon>Bacteria</taxon>
        <taxon>Pseudomonadati</taxon>
        <taxon>Pseudomonadota</taxon>
        <taxon>Gammaproteobacteria</taxon>
        <taxon>Enterobacterales</taxon>
        <taxon>Enterobacteriaceae</taxon>
        <taxon>Klebsiella/Raoultella group</taxon>
        <taxon>Klebsiella</taxon>
        <taxon>Klebsiella pneumoniae complex</taxon>
    </lineage>
</organism>
<evidence type="ECO:0000313" key="6">
    <source>
        <dbReference type="Proteomes" id="UP000255192"/>
    </source>
</evidence>
<gene>
    <name evidence="4" type="primary">yaiI_1</name>
    <name evidence="3" type="ORF">NCTC204_00419</name>
    <name evidence="4" type="ORF">NCTC5053_02888</name>
</gene>
<dbReference type="InterPro" id="IPR003791">
    <property type="entry name" value="UPF0178"/>
</dbReference>
<dbReference type="PANTHER" id="PTHR35146:SF1">
    <property type="entry name" value="UPF0178 PROTEIN YAII"/>
    <property type="match status" value="1"/>
</dbReference>
<protein>
    <submittedName>
        <fullName evidence="4">Protein YaiI</fullName>
    </submittedName>
</protein>
<dbReference type="Pfam" id="PF02639">
    <property type="entry name" value="DUF188"/>
    <property type="match status" value="1"/>
</dbReference>
<evidence type="ECO:0000313" key="5">
    <source>
        <dbReference type="Proteomes" id="UP000254387"/>
    </source>
</evidence>
<proteinExistence type="inferred from homology"/>
<accession>A0A378ATC4</accession>
<dbReference type="Proteomes" id="UP000255192">
    <property type="component" value="Unassembled WGS sequence"/>
</dbReference>
<evidence type="ECO:0000256" key="1">
    <source>
        <dbReference type="ARBA" id="ARBA00008522"/>
    </source>
</evidence>
<feature type="region of interest" description="Disordered" evidence="2">
    <location>
        <begin position="1"/>
        <end position="23"/>
    </location>
</feature>
<evidence type="ECO:0000313" key="4">
    <source>
        <dbReference type="EMBL" id="STV20881.1"/>
    </source>
</evidence>
<sequence>MRDFMETLRASGVQTGGPDSLSQRDRQQFAAELEKWLLAVKRRQG</sequence>
<evidence type="ECO:0000256" key="2">
    <source>
        <dbReference type="SAM" id="MobiDB-lite"/>
    </source>
</evidence>
<dbReference type="EMBL" id="UGMN01000004">
    <property type="protein sequence ID" value="STV20881.1"/>
    <property type="molecule type" value="Genomic_DNA"/>
</dbReference>
<dbReference type="EMBL" id="UGMD01000002">
    <property type="protein sequence ID" value="STU70587.1"/>
    <property type="molecule type" value="Genomic_DNA"/>
</dbReference>
<name>A0A378ATC4_KLEPN</name>